<sequence length="599" mass="66672">MQSGRRGALEGTNVLYWPYNGGYNPSTDREKTQHEIQEYTVWANAYLAERGDLPPVGDLVTALSDGITLIKLVEVMAEQQIPYPHPKPTSWIQRVENTTACLSFCGEGGVMLEGLTSSDIVDGKAKAILALCHALRIRCEGVGRYAVRAVPLTSRHKPYHHSGARYDGIDSRGHAQVPLVTWEQEDMAIFAWVKCMLGHMVVDYSVFQDGSLLCRLVNKICEGDIEPTVWMDKSHADRLYVAMETVERKFGLPCFLDVQTVTRGQGHESLRDYLSQLKKLGDMHIQQKKWREEKEAEARRERERWERVHLKRREAQEHRRKLEDMFDRHRQQLEELDTAVKRKEMELAKQMNVSYNEYKRLKSPRPKPAEIDEGKNQEVGAVRPNTTTSIGQGTKTDSKASKDTASNSTSVPKPKSAIHNVTDTPEKSVVDEPDKESEDRDHSEVTSSTSGDDIGKSDVTDSMWNETLKSLSKLALRREQKSVLATKPSNLPGLATDQQQHRPEGQDDGGQNVGSGPAKQIGRESGSHLSAHRESGNERPVSSSLTSVSPASNTDVKGSGLAGSANTGNLPTGYFKNAARRALFFASLSPEPEDQLSDG</sequence>
<dbReference type="GO" id="GO:0022008">
    <property type="term" value="P:neurogenesis"/>
    <property type="evidence" value="ECO:0007669"/>
    <property type="project" value="InterPro"/>
</dbReference>
<evidence type="ECO:0000313" key="4">
    <source>
        <dbReference type="Proteomes" id="UP000001554"/>
    </source>
</evidence>
<dbReference type="PANTHER" id="PTHR12784">
    <property type="entry name" value="STEERIN"/>
    <property type="match status" value="1"/>
</dbReference>
<dbReference type="Gene3D" id="1.10.418.10">
    <property type="entry name" value="Calponin-like domain"/>
    <property type="match status" value="2"/>
</dbReference>
<accession>A0A9J7MH67</accession>
<dbReference type="OrthoDB" id="18740at2759"/>
<dbReference type="RefSeq" id="XP_035667427.1">
    <property type="nucleotide sequence ID" value="XM_035811534.1"/>
</dbReference>
<protein>
    <submittedName>
        <fullName evidence="5">Stress response protein NST1-like isoform X1</fullName>
    </submittedName>
</protein>
<dbReference type="InterPro" id="IPR001715">
    <property type="entry name" value="CH_dom"/>
</dbReference>
<dbReference type="SUPFAM" id="SSF47576">
    <property type="entry name" value="Calponin-homology domain, CH-domain"/>
    <property type="match status" value="1"/>
</dbReference>
<dbReference type="OMA" id="EDMAIFA"/>
<dbReference type="CDD" id="cd21212">
    <property type="entry name" value="CH_NAV2-like"/>
    <property type="match status" value="1"/>
</dbReference>
<evidence type="ECO:0000256" key="2">
    <source>
        <dbReference type="SAM" id="MobiDB-lite"/>
    </source>
</evidence>
<gene>
    <name evidence="5" type="primary">LOC118410056</name>
</gene>
<feature type="coiled-coil region" evidence="1">
    <location>
        <begin position="312"/>
        <end position="353"/>
    </location>
</feature>
<dbReference type="AlphaFoldDB" id="A0A9J7MH67"/>
<proteinExistence type="predicted"/>
<feature type="compositionally biased region" description="Basic and acidic residues" evidence="2">
    <location>
        <begin position="424"/>
        <end position="444"/>
    </location>
</feature>
<feature type="compositionally biased region" description="Basic and acidic residues" evidence="2">
    <location>
        <begin position="367"/>
        <end position="376"/>
    </location>
</feature>
<feature type="domain" description="Calponin-homology (CH)" evidence="3">
    <location>
        <begin position="33"/>
        <end position="140"/>
    </location>
</feature>
<dbReference type="InterPro" id="IPR036872">
    <property type="entry name" value="CH_dom_sf"/>
</dbReference>
<evidence type="ECO:0000313" key="5">
    <source>
        <dbReference type="RefSeq" id="XP_035667427.1"/>
    </source>
</evidence>
<dbReference type="KEGG" id="bfo:118410056"/>
<dbReference type="PROSITE" id="PS50021">
    <property type="entry name" value="CH"/>
    <property type="match status" value="1"/>
</dbReference>
<dbReference type="Proteomes" id="UP000001554">
    <property type="component" value="Chromosome 2"/>
</dbReference>
<name>A0A9J7MH67_BRAFL</name>
<feature type="compositionally biased region" description="Low complexity" evidence="2">
    <location>
        <begin position="540"/>
        <end position="552"/>
    </location>
</feature>
<evidence type="ECO:0000259" key="3">
    <source>
        <dbReference type="PROSITE" id="PS50021"/>
    </source>
</evidence>
<feature type="compositionally biased region" description="Polar residues" evidence="2">
    <location>
        <begin position="384"/>
        <end position="395"/>
    </location>
</feature>
<keyword evidence="4" id="KW-1185">Reference proteome</keyword>
<feature type="region of interest" description="Disordered" evidence="2">
    <location>
        <begin position="356"/>
        <end position="464"/>
    </location>
</feature>
<dbReference type="PANTHER" id="PTHR12784:SF28">
    <property type="entry name" value="PROTEIN SICKIE"/>
    <property type="match status" value="1"/>
</dbReference>
<evidence type="ECO:0000256" key="1">
    <source>
        <dbReference type="SAM" id="Coils"/>
    </source>
</evidence>
<dbReference type="InterPro" id="IPR039041">
    <property type="entry name" value="Nav/unc-53"/>
</dbReference>
<keyword evidence="1" id="KW-0175">Coiled coil</keyword>
<dbReference type="GeneID" id="118410056"/>
<reference evidence="5" key="2">
    <citation type="submission" date="2025-08" db="UniProtKB">
        <authorList>
            <consortium name="RefSeq"/>
        </authorList>
    </citation>
    <scope>IDENTIFICATION</scope>
    <source>
        <strain evidence="5">S238N-H82</strain>
        <tissue evidence="5">Testes</tissue>
    </source>
</reference>
<feature type="region of interest" description="Disordered" evidence="2">
    <location>
        <begin position="481"/>
        <end position="573"/>
    </location>
</feature>
<feature type="compositionally biased region" description="Basic and acidic residues" evidence="2">
    <location>
        <begin position="521"/>
        <end position="537"/>
    </location>
</feature>
<organism evidence="4 5">
    <name type="scientific">Branchiostoma floridae</name>
    <name type="common">Florida lancelet</name>
    <name type="synonym">Amphioxus</name>
    <dbReference type="NCBI Taxonomy" id="7739"/>
    <lineage>
        <taxon>Eukaryota</taxon>
        <taxon>Metazoa</taxon>
        <taxon>Chordata</taxon>
        <taxon>Cephalochordata</taxon>
        <taxon>Leptocardii</taxon>
        <taxon>Amphioxiformes</taxon>
        <taxon>Branchiostomatidae</taxon>
        <taxon>Branchiostoma</taxon>
    </lineage>
</organism>
<reference evidence="4" key="1">
    <citation type="journal article" date="2020" name="Nat. Ecol. Evol.">
        <title>Deeply conserved synteny resolves early events in vertebrate evolution.</title>
        <authorList>
            <person name="Simakov O."/>
            <person name="Marletaz F."/>
            <person name="Yue J.X."/>
            <person name="O'Connell B."/>
            <person name="Jenkins J."/>
            <person name="Brandt A."/>
            <person name="Calef R."/>
            <person name="Tung C.H."/>
            <person name="Huang T.K."/>
            <person name="Schmutz J."/>
            <person name="Satoh N."/>
            <person name="Yu J.K."/>
            <person name="Putnam N.H."/>
            <person name="Green R.E."/>
            <person name="Rokhsar D.S."/>
        </authorList>
    </citation>
    <scope>NUCLEOTIDE SEQUENCE [LARGE SCALE GENOMIC DNA]</scope>
    <source>
        <strain evidence="4">S238N-H82</strain>
    </source>
</reference>
<dbReference type="Pfam" id="PF00307">
    <property type="entry name" value="CH"/>
    <property type="match status" value="1"/>
</dbReference>
<dbReference type="SMART" id="SM00033">
    <property type="entry name" value="CH"/>
    <property type="match status" value="2"/>
</dbReference>